<dbReference type="Pfam" id="PF13994">
    <property type="entry name" value="PgaD"/>
    <property type="match status" value="1"/>
</dbReference>
<dbReference type="GO" id="GO:0043709">
    <property type="term" value="P:cell adhesion involved in single-species biofilm formation"/>
    <property type="evidence" value="ECO:0007669"/>
    <property type="project" value="InterPro"/>
</dbReference>
<keyword evidence="3" id="KW-1185">Reference proteome</keyword>
<dbReference type="EMBL" id="RFLY01000013">
    <property type="protein sequence ID" value="RMH90825.1"/>
    <property type="molecule type" value="Genomic_DNA"/>
</dbReference>
<dbReference type="InterPro" id="IPR023829">
    <property type="entry name" value="PGA_PgaD"/>
</dbReference>
<proteinExistence type="predicted"/>
<feature type="transmembrane region" description="Helical" evidence="1">
    <location>
        <begin position="71"/>
        <end position="91"/>
    </location>
</feature>
<dbReference type="NCBIfam" id="TIGR03940">
    <property type="entry name" value="PGA_PgaD"/>
    <property type="match status" value="1"/>
</dbReference>
<evidence type="ECO:0000313" key="2">
    <source>
        <dbReference type="EMBL" id="RMH90825.1"/>
    </source>
</evidence>
<name>A0A3M2HR55_9GAMM</name>
<sequence>MMNDARPAPPIICCSQLVPLINRRLWAAVTATFWIAYLHLWLPLLTLLLWLLGLRKSYGELYLREHSIEPFVLTTLPILALLAMASLLGWAEYNRLRFSGQDRRTSMDDVPLARVADQLGASPELARQLQRGKAIVLRMDSKAMPVAACDVQLPAYTEGRPGFA</sequence>
<evidence type="ECO:0000256" key="1">
    <source>
        <dbReference type="SAM" id="Phobius"/>
    </source>
</evidence>
<gene>
    <name evidence="2" type="primary">pgaD</name>
    <name evidence="2" type="ORF">EBB59_09365</name>
</gene>
<keyword evidence="1" id="KW-1133">Transmembrane helix</keyword>
<accession>A0A3M2HR55</accession>
<evidence type="ECO:0000313" key="3">
    <source>
        <dbReference type="Proteomes" id="UP000275012"/>
    </source>
</evidence>
<dbReference type="Proteomes" id="UP000275012">
    <property type="component" value="Unassembled WGS sequence"/>
</dbReference>
<organism evidence="2 3">
    <name type="scientific">Solilutibacter pythonis</name>
    <dbReference type="NCBI Taxonomy" id="2483112"/>
    <lineage>
        <taxon>Bacteria</taxon>
        <taxon>Pseudomonadati</taxon>
        <taxon>Pseudomonadota</taxon>
        <taxon>Gammaproteobacteria</taxon>
        <taxon>Lysobacterales</taxon>
        <taxon>Lysobacteraceae</taxon>
        <taxon>Solilutibacter</taxon>
    </lineage>
</organism>
<protein>
    <submittedName>
        <fullName evidence="2">Poly-beta-1,6-N-acetyl-D-glucosamine biosynthesis protein PgaD</fullName>
    </submittedName>
</protein>
<feature type="transmembrane region" description="Helical" evidence="1">
    <location>
        <begin position="25"/>
        <end position="51"/>
    </location>
</feature>
<keyword evidence="1" id="KW-0472">Membrane</keyword>
<comment type="caution">
    <text evidence="2">The sequence shown here is derived from an EMBL/GenBank/DDBJ whole genome shotgun (WGS) entry which is preliminary data.</text>
</comment>
<dbReference type="AlphaFoldDB" id="A0A3M2HR55"/>
<reference evidence="2 3" key="1">
    <citation type="submission" date="2018-10" db="EMBL/GenBank/DDBJ databases">
        <title>Proposal of Lysobacter pythonis sp. nov. isolated from royal pythons (Python regius).</title>
        <authorList>
            <person name="Hans-Juergen B."/>
            <person name="Huptas C."/>
            <person name="Sandra B."/>
            <person name="Igor L."/>
            <person name="Joachim S."/>
            <person name="Siegfried S."/>
            <person name="Mareike W."/>
            <person name="Peter K."/>
        </authorList>
    </citation>
    <scope>NUCLEOTIDE SEQUENCE [LARGE SCALE GENOMIC DNA]</scope>
    <source>
        <strain evidence="2 3">4284/11</strain>
    </source>
</reference>
<keyword evidence="1" id="KW-0812">Transmembrane</keyword>